<dbReference type="GO" id="GO:0016020">
    <property type="term" value="C:membrane"/>
    <property type="evidence" value="ECO:0007669"/>
    <property type="project" value="GOC"/>
</dbReference>
<reference evidence="9 11" key="1">
    <citation type="journal article" date="2016" name="Genome Announc.">
        <title>Complete Genome Sequence of the Amino Acid-Fermenting Clostridium propionicum X2 (DSM 1682).</title>
        <authorList>
            <person name="Poehlein A."/>
            <person name="Schlien K."/>
            <person name="Chowdhury N.P."/>
            <person name="Gottschalk G."/>
            <person name="Buckel W."/>
            <person name="Daniel R."/>
        </authorList>
    </citation>
    <scope>NUCLEOTIDE SEQUENCE [LARGE SCALE GENOMIC DNA]</scope>
    <source>
        <strain evidence="9 11">X2</strain>
    </source>
</reference>
<dbReference type="InterPro" id="IPR003231">
    <property type="entry name" value="ACP"/>
</dbReference>
<keyword evidence="7" id="KW-0963">Cytoplasm</keyword>
<comment type="subcellular location">
    <subcellularLocation>
        <location evidence="7">Cytoplasm</location>
    </subcellularLocation>
</comment>
<feature type="modified residue" description="O-(pantetheine 4'-phosphoryl)serine" evidence="7">
    <location>
        <position position="34"/>
    </location>
</feature>
<dbReference type="GO" id="GO:0000036">
    <property type="term" value="F:acyl carrier activity"/>
    <property type="evidence" value="ECO:0007669"/>
    <property type="project" value="UniProtKB-UniRule"/>
</dbReference>
<dbReference type="SUPFAM" id="SSF47336">
    <property type="entry name" value="ACP-like"/>
    <property type="match status" value="1"/>
</dbReference>
<dbReference type="Gene3D" id="1.10.1200.10">
    <property type="entry name" value="ACP-like"/>
    <property type="match status" value="1"/>
</dbReference>
<evidence type="ECO:0000256" key="5">
    <source>
        <dbReference type="ARBA" id="ARBA00023098"/>
    </source>
</evidence>
<evidence type="ECO:0000256" key="7">
    <source>
        <dbReference type="HAMAP-Rule" id="MF_01217"/>
    </source>
</evidence>
<dbReference type="GO" id="GO:0009245">
    <property type="term" value="P:lipid A biosynthetic process"/>
    <property type="evidence" value="ECO:0007669"/>
    <property type="project" value="TreeGrafter"/>
</dbReference>
<keyword evidence="4 7" id="KW-0276">Fatty acid metabolism</keyword>
<keyword evidence="5 7" id="KW-0443">Lipid metabolism</keyword>
<reference evidence="11" key="2">
    <citation type="submission" date="2016-01" db="EMBL/GenBank/DDBJ databases">
        <authorList>
            <person name="Poehlein A."/>
            <person name="Schlien K."/>
            <person name="Gottschalk G."/>
            <person name="Buckel W."/>
            <person name="Daniel R."/>
        </authorList>
    </citation>
    <scope>NUCLEOTIDE SEQUENCE [LARGE SCALE GENOMIC DNA]</scope>
    <source>
        <strain evidence="11">X2</strain>
    </source>
</reference>
<evidence type="ECO:0000313" key="10">
    <source>
        <dbReference type="EMBL" id="SHE46538.1"/>
    </source>
</evidence>
<comment type="PTM">
    <text evidence="7">4'-phosphopantetheine is transferred from CoA to a specific serine of apo-ACP by AcpS. This modification is essential for activity because fatty acids are bound in thioester linkage to the sulfhydryl of the prosthetic group.</text>
</comment>
<gene>
    <name evidence="7" type="primary">acpP</name>
    <name evidence="9" type="synonym">acpP_1</name>
    <name evidence="9" type="ORF">CPRO_06510</name>
    <name evidence="10" type="ORF">SAMN02745151_00826</name>
</gene>
<evidence type="ECO:0000256" key="4">
    <source>
        <dbReference type="ARBA" id="ARBA00022832"/>
    </source>
</evidence>
<dbReference type="GO" id="GO:0000035">
    <property type="term" value="F:acyl binding"/>
    <property type="evidence" value="ECO:0007669"/>
    <property type="project" value="TreeGrafter"/>
</dbReference>
<name>A0A110A6Y5_ANAPI</name>
<dbReference type="EMBL" id="CP014223">
    <property type="protein sequence ID" value="AMJ40253.1"/>
    <property type="molecule type" value="Genomic_DNA"/>
</dbReference>
<evidence type="ECO:0000259" key="8">
    <source>
        <dbReference type="PROSITE" id="PS50075"/>
    </source>
</evidence>
<organism evidence="10 12">
    <name type="scientific">Anaerotignum propionicum DSM 1682</name>
    <dbReference type="NCBI Taxonomy" id="991789"/>
    <lineage>
        <taxon>Bacteria</taxon>
        <taxon>Bacillati</taxon>
        <taxon>Bacillota</taxon>
        <taxon>Clostridia</taxon>
        <taxon>Lachnospirales</taxon>
        <taxon>Anaerotignaceae</taxon>
        <taxon>Anaerotignum</taxon>
    </lineage>
</organism>
<evidence type="ECO:0000313" key="12">
    <source>
        <dbReference type="Proteomes" id="UP000184204"/>
    </source>
</evidence>
<dbReference type="NCBIfam" id="NF002150">
    <property type="entry name" value="PRK00982.1-4"/>
    <property type="match status" value="1"/>
</dbReference>
<feature type="domain" description="Carrier" evidence="8">
    <location>
        <begin position="1"/>
        <end position="74"/>
    </location>
</feature>
<dbReference type="InterPro" id="IPR009081">
    <property type="entry name" value="PP-bd_ACP"/>
</dbReference>
<sequence length="74" mass="8279">MVFEKVAAMLAEKLECEVSEIKMDTKFEALGIDSLDVMELLMNVEEEFGTEIELGENKVNAVGDLVTLIENKLK</sequence>
<dbReference type="KEGG" id="cpro:CPRO_06510"/>
<comment type="function">
    <text evidence="7">Carrier of the growing fatty acid chain in fatty acid biosynthesis.</text>
</comment>
<evidence type="ECO:0000256" key="6">
    <source>
        <dbReference type="ARBA" id="ARBA00023160"/>
    </source>
</evidence>
<accession>A0A110A6Y5</accession>
<dbReference type="GO" id="GO:0005829">
    <property type="term" value="C:cytosol"/>
    <property type="evidence" value="ECO:0007669"/>
    <property type="project" value="TreeGrafter"/>
</dbReference>
<dbReference type="RefSeq" id="WP_082754207.1">
    <property type="nucleotide sequence ID" value="NZ_CP014223.1"/>
</dbReference>
<comment type="similarity">
    <text evidence="7">Belongs to the acyl carrier protein (ACP) family.</text>
</comment>
<keyword evidence="6 7" id="KW-0275">Fatty acid biosynthesis</keyword>
<keyword evidence="11" id="KW-1185">Reference proteome</keyword>
<evidence type="ECO:0000313" key="11">
    <source>
        <dbReference type="Proteomes" id="UP000068026"/>
    </source>
</evidence>
<dbReference type="InterPro" id="IPR006162">
    <property type="entry name" value="Ppantetheine_attach_site"/>
</dbReference>
<dbReference type="PROSITE" id="PS50075">
    <property type="entry name" value="CARRIER"/>
    <property type="match status" value="1"/>
</dbReference>
<dbReference type="PANTHER" id="PTHR20863">
    <property type="entry name" value="ACYL CARRIER PROTEIN"/>
    <property type="match status" value="1"/>
</dbReference>
<reference evidence="10" key="3">
    <citation type="submission" date="2016-11" db="EMBL/GenBank/DDBJ databases">
        <authorList>
            <person name="Varghese N."/>
            <person name="Submissions S."/>
        </authorList>
    </citation>
    <scope>NUCLEOTIDE SEQUENCE</scope>
    <source>
        <strain evidence="10">DSM 1682</strain>
    </source>
</reference>
<dbReference type="InterPro" id="IPR036736">
    <property type="entry name" value="ACP-like_sf"/>
</dbReference>
<comment type="pathway">
    <text evidence="7">Lipid metabolism; fatty acid biosynthesis.</text>
</comment>
<dbReference type="Proteomes" id="UP000184204">
    <property type="component" value="Unassembled WGS sequence"/>
</dbReference>
<reference evidence="12" key="4">
    <citation type="submission" date="2016-11" db="EMBL/GenBank/DDBJ databases">
        <authorList>
            <person name="Jaros S."/>
            <person name="Januszkiewicz K."/>
            <person name="Wedrychowicz H."/>
        </authorList>
    </citation>
    <scope>NUCLEOTIDE SEQUENCE [LARGE SCALE GENOMIC DNA]</scope>
    <source>
        <strain evidence="12">DSM 1682</strain>
    </source>
</reference>
<dbReference type="EMBL" id="FQUA01000002">
    <property type="protein sequence ID" value="SHE46538.1"/>
    <property type="molecule type" value="Genomic_DNA"/>
</dbReference>
<dbReference type="HAMAP" id="MF_01217">
    <property type="entry name" value="Acyl_carrier"/>
    <property type="match status" value="1"/>
</dbReference>
<dbReference type="PROSITE" id="PS00012">
    <property type="entry name" value="PHOSPHOPANTETHEINE"/>
    <property type="match status" value="1"/>
</dbReference>
<dbReference type="PANTHER" id="PTHR20863:SF76">
    <property type="entry name" value="CARRIER DOMAIN-CONTAINING PROTEIN"/>
    <property type="match status" value="1"/>
</dbReference>
<dbReference type="OrthoDB" id="9804551at2"/>
<evidence type="ECO:0000256" key="2">
    <source>
        <dbReference type="ARBA" id="ARBA00022516"/>
    </source>
</evidence>
<keyword evidence="3 7" id="KW-0597">Phosphoprotein</keyword>
<keyword evidence="1 7" id="KW-0596">Phosphopantetheine</keyword>
<evidence type="ECO:0000256" key="1">
    <source>
        <dbReference type="ARBA" id="ARBA00022450"/>
    </source>
</evidence>
<dbReference type="Proteomes" id="UP000068026">
    <property type="component" value="Chromosome"/>
</dbReference>
<dbReference type="AlphaFoldDB" id="A0A110A6Y5"/>
<protein>
    <recommendedName>
        <fullName evidence="7">Acyl carrier protein</fullName>
        <shortName evidence="7">ACP</shortName>
    </recommendedName>
</protein>
<evidence type="ECO:0000256" key="3">
    <source>
        <dbReference type="ARBA" id="ARBA00022553"/>
    </source>
</evidence>
<evidence type="ECO:0000313" key="9">
    <source>
        <dbReference type="EMBL" id="AMJ40253.1"/>
    </source>
</evidence>
<keyword evidence="2 7" id="KW-0444">Lipid biosynthesis</keyword>
<proteinExistence type="inferred from homology"/>
<dbReference type="Pfam" id="PF00550">
    <property type="entry name" value="PP-binding"/>
    <property type="match status" value="1"/>
</dbReference>